<keyword evidence="5" id="KW-0489">Methyltransferase</keyword>
<name>A0A8B0SNF4_9GAMM</name>
<dbReference type="Pfam" id="PF04375">
    <property type="entry name" value="HemX"/>
    <property type="match status" value="1"/>
</dbReference>
<keyword evidence="3" id="KW-0812">Transmembrane</keyword>
<keyword evidence="1" id="KW-0175">Coiled coil</keyword>
<evidence type="ECO:0000256" key="1">
    <source>
        <dbReference type="SAM" id="Coils"/>
    </source>
</evidence>
<keyword evidence="3" id="KW-1133">Transmembrane helix</keyword>
<reference evidence="5" key="2">
    <citation type="submission" date="2021-04" db="EMBL/GenBank/DDBJ databases">
        <title>Complete Genome and methylome analysis of Thiothrix fructosivorans ATCC 49748.</title>
        <authorList>
            <person name="Fomenkov A."/>
            <person name="Sun L."/>
            <person name="Vincze T."/>
            <person name="Grabovich M.Y."/>
            <person name="Roberts R.J."/>
        </authorList>
    </citation>
    <scope>NUCLEOTIDE SEQUENCE</scope>
    <source>
        <strain evidence="5">ATCC 49748</strain>
    </source>
</reference>
<dbReference type="EC" id="2.1.1.107" evidence="5"/>
<dbReference type="GO" id="GO:0004851">
    <property type="term" value="F:uroporphyrin-III C-methyltransferase activity"/>
    <property type="evidence" value="ECO:0007669"/>
    <property type="project" value="UniProtKB-EC"/>
</dbReference>
<accession>A0A8B0SNF4</accession>
<evidence type="ECO:0000256" key="2">
    <source>
        <dbReference type="SAM" id="MobiDB-lite"/>
    </source>
</evidence>
<dbReference type="PANTHER" id="PTHR38043:SF1">
    <property type="entry name" value="PROTEIN HEMX"/>
    <property type="match status" value="1"/>
</dbReference>
<gene>
    <name evidence="5" type="ORF">J1836_007055</name>
    <name evidence="4" type="ORF">J1836_05770</name>
</gene>
<dbReference type="PANTHER" id="PTHR38043">
    <property type="entry name" value="PROTEIN HEMX"/>
    <property type="match status" value="1"/>
</dbReference>
<organism evidence="5">
    <name type="scientific">Thiothrix fructosivorans</name>
    <dbReference type="NCBI Taxonomy" id="111770"/>
    <lineage>
        <taxon>Bacteria</taxon>
        <taxon>Pseudomonadati</taxon>
        <taxon>Pseudomonadota</taxon>
        <taxon>Gammaproteobacteria</taxon>
        <taxon>Thiotrichales</taxon>
        <taxon>Thiotrichaceae</taxon>
        <taxon>Thiothrix</taxon>
    </lineage>
</organism>
<dbReference type="EMBL" id="CP072748">
    <property type="protein sequence ID" value="QTX12080.1"/>
    <property type="molecule type" value="Genomic_DNA"/>
</dbReference>
<dbReference type="RefSeq" id="WP_207250133.1">
    <property type="nucleotide sequence ID" value="NZ_JAFMPM010000006.1"/>
</dbReference>
<keyword evidence="6" id="KW-1185">Reference proteome</keyword>
<feature type="region of interest" description="Disordered" evidence="2">
    <location>
        <begin position="384"/>
        <end position="430"/>
    </location>
</feature>
<dbReference type="Proteomes" id="UP000664466">
    <property type="component" value="Unassembled WGS sequence"/>
</dbReference>
<feature type="compositionally biased region" description="Basic and acidic residues" evidence="2">
    <location>
        <begin position="414"/>
        <end position="430"/>
    </location>
</feature>
<sequence length="430" mass="46673">MIDKAATHEADHTTFDTTVDAVDTHSPDAGKAENSRSGGARFALFIALLALSFTAIGIAAGYKHWQRMNDRARTNAAEIETLRQQLQAVPANDALDSLRKEVAAKTAQSQTANDQVIQEMARIQNQTRQFADTVASQVEQVTFLQAKMQQSAAPASASEWQIAEVDFLLKLAIRQVHLAQDTRTAITALKEADALLAKAGSVNYLPVRQQVARDISTLEAVAVPDISAISQQITGLMLGLKPLPALNTSPVADKAEASAPPVEGDDTDASIWAGYKRKALDALDQAIVIRQHDQPIQMQMDADARLNVFQLLHLRLETLRLLVLQRDNTSYRAQLDVVRETLRTYYPAEQAKPLLSELDALGKHDLQPAIPDISASLKQLESARHAEAVQGQAAPEVAPVTTDAPVDVPTNAKAEAKPTDKAKKEGGKRE</sequence>
<feature type="compositionally biased region" description="Basic and acidic residues" evidence="2">
    <location>
        <begin position="22"/>
        <end position="34"/>
    </location>
</feature>
<reference evidence="4 6" key="1">
    <citation type="submission" date="2021-03" db="EMBL/GenBank/DDBJ databases">
        <title>Draft genome and methylome analysis of Thiotrix fructosivoruns ATCC 49748.</title>
        <authorList>
            <person name="Fomenkov A."/>
            <person name="Grabovich M.Y."/>
            <person name="Roberts R.J."/>
        </authorList>
    </citation>
    <scope>NUCLEOTIDE SEQUENCE [LARGE SCALE GENOMIC DNA]</scope>
    <source>
        <strain evidence="4 6">ATCC 49748</strain>
    </source>
</reference>
<feature type="transmembrane region" description="Helical" evidence="3">
    <location>
        <begin position="42"/>
        <end position="62"/>
    </location>
</feature>
<feature type="region of interest" description="Disordered" evidence="2">
    <location>
        <begin position="16"/>
        <end position="35"/>
    </location>
</feature>
<keyword evidence="3" id="KW-0472">Membrane</keyword>
<dbReference type="EMBL" id="JAFMPM010000006">
    <property type="protein sequence ID" value="MBO0612440.1"/>
    <property type="molecule type" value="Genomic_DNA"/>
</dbReference>
<dbReference type="AlphaFoldDB" id="A0A8B0SNF4"/>
<proteinExistence type="predicted"/>
<evidence type="ECO:0000313" key="4">
    <source>
        <dbReference type="EMBL" id="MBO0612440.1"/>
    </source>
</evidence>
<evidence type="ECO:0000256" key="3">
    <source>
        <dbReference type="SAM" id="Phobius"/>
    </source>
</evidence>
<evidence type="ECO:0000313" key="5">
    <source>
        <dbReference type="EMBL" id="QTX12080.1"/>
    </source>
</evidence>
<protein>
    <submittedName>
        <fullName evidence="5">Uroporphyrinogen-III C-methyltransferase</fullName>
        <ecNumber evidence="5">2.1.1.107</ecNumber>
    </submittedName>
</protein>
<evidence type="ECO:0000313" key="6">
    <source>
        <dbReference type="Proteomes" id="UP000664466"/>
    </source>
</evidence>
<dbReference type="GO" id="GO:0032259">
    <property type="term" value="P:methylation"/>
    <property type="evidence" value="ECO:0007669"/>
    <property type="project" value="UniProtKB-KW"/>
</dbReference>
<feature type="coiled-coil region" evidence="1">
    <location>
        <begin position="69"/>
        <end position="115"/>
    </location>
</feature>
<dbReference type="InterPro" id="IPR007470">
    <property type="entry name" value="HemX"/>
</dbReference>
<keyword evidence="5" id="KW-0808">Transferase</keyword>